<protein>
    <submittedName>
        <fullName evidence="1">Uncharacterized protein</fullName>
    </submittedName>
</protein>
<gene>
    <name evidence="1" type="ORF">NDU88_001594</name>
</gene>
<dbReference type="AlphaFoldDB" id="A0AAV7TKJ1"/>
<name>A0AAV7TKJ1_PLEWA</name>
<evidence type="ECO:0000313" key="1">
    <source>
        <dbReference type="EMBL" id="KAJ1176312.1"/>
    </source>
</evidence>
<organism evidence="1 2">
    <name type="scientific">Pleurodeles waltl</name>
    <name type="common">Iberian ribbed newt</name>
    <dbReference type="NCBI Taxonomy" id="8319"/>
    <lineage>
        <taxon>Eukaryota</taxon>
        <taxon>Metazoa</taxon>
        <taxon>Chordata</taxon>
        <taxon>Craniata</taxon>
        <taxon>Vertebrata</taxon>
        <taxon>Euteleostomi</taxon>
        <taxon>Amphibia</taxon>
        <taxon>Batrachia</taxon>
        <taxon>Caudata</taxon>
        <taxon>Salamandroidea</taxon>
        <taxon>Salamandridae</taxon>
        <taxon>Pleurodelinae</taxon>
        <taxon>Pleurodeles</taxon>
    </lineage>
</organism>
<comment type="caution">
    <text evidence="1">The sequence shown here is derived from an EMBL/GenBank/DDBJ whole genome shotgun (WGS) entry which is preliminary data.</text>
</comment>
<accession>A0AAV7TKJ1</accession>
<sequence>MPHWTPCTVIEGVWYAHKTSKPPPQKLIMPMLSATTTPVNLIYQLESTLEKNLGMFDKLLQAIEDSKTAMEAQLMVIQIKTGLLRADHAKLAEHYMELNTS</sequence>
<dbReference type="Proteomes" id="UP001066276">
    <property type="component" value="Chromosome 3_2"/>
</dbReference>
<proteinExistence type="predicted"/>
<keyword evidence="2" id="KW-1185">Reference proteome</keyword>
<dbReference type="EMBL" id="JANPWB010000006">
    <property type="protein sequence ID" value="KAJ1176312.1"/>
    <property type="molecule type" value="Genomic_DNA"/>
</dbReference>
<evidence type="ECO:0000313" key="2">
    <source>
        <dbReference type="Proteomes" id="UP001066276"/>
    </source>
</evidence>
<reference evidence="1" key="1">
    <citation type="journal article" date="2022" name="bioRxiv">
        <title>Sequencing and chromosome-scale assembly of the giantPleurodeles waltlgenome.</title>
        <authorList>
            <person name="Brown T."/>
            <person name="Elewa A."/>
            <person name="Iarovenko S."/>
            <person name="Subramanian E."/>
            <person name="Araus A.J."/>
            <person name="Petzold A."/>
            <person name="Susuki M."/>
            <person name="Suzuki K.-i.T."/>
            <person name="Hayashi T."/>
            <person name="Toyoda A."/>
            <person name="Oliveira C."/>
            <person name="Osipova E."/>
            <person name="Leigh N.D."/>
            <person name="Simon A."/>
            <person name="Yun M.H."/>
        </authorList>
    </citation>
    <scope>NUCLEOTIDE SEQUENCE</scope>
    <source>
        <strain evidence="1">20211129_DDA</strain>
        <tissue evidence="1">Liver</tissue>
    </source>
</reference>